<feature type="compositionally biased region" description="Basic residues" evidence="1">
    <location>
        <begin position="89"/>
        <end position="100"/>
    </location>
</feature>
<name>A0A6J4PJQ2_9ACTN</name>
<evidence type="ECO:0000256" key="1">
    <source>
        <dbReference type="SAM" id="MobiDB-lite"/>
    </source>
</evidence>
<keyword evidence="2" id="KW-0812">Transmembrane</keyword>
<sequence length="188" mass="21185">MGRGSMGSILLILLVMTIGAVFAWHRIKTRGLATVLEDVRRFISNQNSKDVVAYKSSKRLVSRHWDKLDEWGQRLQEQHEKKQEAKPVSQKRNHSQRHGRATGATWRSPTSNTFDDGDPVSRWCQEKDRRDRETAAKVNNTLLGVFGIYVLLLLIAGIPGLIILASFPALGIPLFLFVAVAAWVILKL</sequence>
<organism evidence="3">
    <name type="scientific">uncultured Rubrobacteraceae bacterium</name>
    <dbReference type="NCBI Taxonomy" id="349277"/>
    <lineage>
        <taxon>Bacteria</taxon>
        <taxon>Bacillati</taxon>
        <taxon>Actinomycetota</taxon>
        <taxon>Rubrobacteria</taxon>
        <taxon>Rubrobacterales</taxon>
        <taxon>Rubrobacteraceae</taxon>
        <taxon>environmental samples</taxon>
    </lineage>
</organism>
<reference evidence="3" key="1">
    <citation type="submission" date="2020-02" db="EMBL/GenBank/DDBJ databases">
        <authorList>
            <person name="Meier V. D."/>
        </authorList>
    </citation>
    <scope>NUCLEOTIDE SEQUENCE</scope>
    <source>
        <strain evidence="3">AVDCRST_MAG03</strain>
    </source>
</reference>
<feature type="transmembrane region" description="Helical" evidence="2">
    <location>
        <begin position="142"/>
        <end position="163"/>
    </location>
</feature>
<feature type="compositionally biased region" description="Polar residues" evidence="1">
    <location>
        <begin position="105"/>
        <end position="114"/>
    </location>
</feature>
<proteinExistence type="predicted"/>
<evidence type="ECO:0000313" key="3">
    <source>
        <dbReference type="EMBL" id="CAA9418125.1"/>
    </source>
</evidence>
<dbReference type="AlphaFoldDB" id="A0A6J4PJQ2"/>
<feature type="region of interest" description="Disordered" evidence="1">
    <location>
        <begin position="76"/>
        <end position="129"/>
    </location>
</feature>
<keyword evidence="2" id="KW-1133">Transmembrane helix</keyword>
<feature type="compositionally biased region" description="Basic and acidic residues" evidence="1">
    <location>
        <begin position="76"/>
        <end position="85"/>
    </location>
</feature>
<feature type="transmembrane region" description="Helical" evidence="2">
    <location>
        <begin position="169"/>
        <end position="186"/>
    </location>
</feature>
<dbReference type="EMBL" id="CADCUT010000145">
    <property type="protein sequence ID" value="CAA9418125.1"/>
    <property type="molecule type" value="Genomic_DNA"/>
</dbReference>
<accession>A0A6J4PJQ2</accession>
<keyword evidence="2" id="KW-0472">Membrane</keyword>
<protein>
    <submittedName>
        <fullName evidence="3">Uncharacterized protein</fullName>
    </submittedName>
</protein>
<evidence type="ECO:0000256" key="2">
    <source>
        <dbReference type="SAM" id="Phobius"/>
    </source>
</evidence>
<feature type="transmembrane region" description="Helical" evidence="2">
    <location>
        <begin position="6"/>
        <end position="24"/>
    </location>
</feature>
<gene>
    <name evidence="3" type="ORF">AVDCRST_MAG03-2346</name>
</gene>